<dbReference type="GO" id="GO:0005634">
    <property type="term" value="C:nucleus"/>
    <property type="evidence" value="ECO:0007669"/>
    <property type="project" value="UniProtKB-SubCell"/>
</dbReference>
<keyword evidence="2" id="KW-0479">Metal-binding</keyword>
<feature type="compositionally biased region" description="Polar residues" evidence="8">
    <location>
        <begin position="336"/>
        <end position="355"/>
    </location>
</feature>
<evidence type="ECO:0000256" key="1">
    <source>
        <dbReference type="ARBA" id="ARBA00004123"/>
    </source>
</evidence>
<name>A0AAG5DKD6_ANOAO</name>
<feature type="region of interest" description="Disordered" evidence="8">
    <location>
        <begin position="525"/>
        <end position="565"/>
    </location>
</feature>
<accession>A0AAG5DKD6</accession>
<reference evidence="10" key="1">
    <citation type="submission" date="2024-04" db="UniProtKB">
        <authorList>
            <consortium name="EnsemblMetazoa"/>
        </authorList>
    </citation>
    <scope>IDENTIFICATION</scope>
    <source>
        <strain evidence="10">EBRO</strain>
    </source>
</reference>
<keyword evidence="11" id="KW-1185">Reference proteome</keyword>
<dbReference type="SMART" id="SM00355">
    <property type="entry name" value="ZnF_C2H2"/>
    <property type="match status" value="7"/>
</dbReference>
<evidence type="ECO:0000256" key="2">
    <source>
        <dbReference type="ARBA" id="ARBA00022723"/>
    </source>
</evidence>
<dbReference type="GO" id="GO:0008270">
    <property type="term" value="F:zinc ion binding"/>
    <property type="evidence" value="ECO:0007669"/>
    <property type="project" value="UniProtKB-KW"/>
</dbReference>
<evidence type="ECO:0000256" key="3">
    <source>
        <dbReference type="ARBA" id="ARBA00022737"/>
    </source>
</evidence>
<dbReference type="PROSITE" id="PS50157">
    <property type="entry name" value="ZINC_FINGER_C2H2_2"/>
    <property type="match status" value="3"/>
</dbReference>
<feature type="region of interest" description="Disordered" evidence="8">
    <location>
        <begin position="1120"/>
        <end position="1173"/>
    </location>
</feature>
<feature type="compositionally biased region" description="Low complexity" evidence="8">
    <location>
        <begin position="422"/>
        <end position="436"/>
    </location>
</feature>
<feature type="compositionally biased region" description="Low complexity" evidence="8">
    <location>
        <begin position="207"/>
        <end position="219"/>
    </location>
</feature>
<dbReference type="Gene3D" id="3.30.160.60">
    <property type="entry name" value="Classic Zinc Finger"/>
    <property type="match status" value="2"/>
</dbReference>
<feature type="compositionally biased region" description="Low complexity" evidence="8">
    <location>
        <begin position="874"/>
        <end position="910"/>
    </location>
</feature>
<dbReference type="PROSITE" id="PS00028">
    <property type="entry name" value="ZINC_FINGER_C2H2_1"/>
    <property type="match status" value="2"/>
</dbReference>
<feature type="region of interest" description="Disordered" evidence="8">
    <location>
        <begin position="805"/>
        <end position="945"/>
    </location>
</feature>
<feature type="compositionally biased region" description="Low complexity" evidence="8">
    <location>
        <begin position="550"/>
        <end position="565"/>
    </location>
</feature>
<keyword evidence="5" id="KW-0862">Zinc</keyword>
<evidence type="ECO:0000313" key="11">
    <source>
        <dbReference type="Proteomes" id="UP000075880"/>
    </source>
</evidence>
<evidence type="ECO:0000256" key="7">
    <source>
        <dbReference type="PROSITE-ProRule" id="PRU00042"/>
    </source>
</evidence>
<comment type="subcellular location">
    <subcellularLocation>
        <location evidence="1">Nucleus</location>
    </subcellularLocation>
</comment>
<protein>
    <recommendedName>
        <fullName evidence="9">C2H2-type domain-containing protein</fullName>
    </recommendedName>
</protein>
<evidence type="ECO:0000256" key="4">
    <source>
        <dbReference type="ARBA" id="ARBA00022771"/>
    </source>
</evidence>
<evidence type="ECO:0000313" key="10">
    <source>
        <dbReference type="EnsemblMetazoa" id="ENSAATROPP011450"/>
    </source>
</evidence>
<feature type="region of interest" description="Disordered" evidence="8">
    <location>
        <begin position="416"/>
        <end position="441"/>
    </location>
</feature>
<feature type="compositionally biased region" description="Polar residues" evidence="8">
    <location>
        <begin position="857"/>
        <end position="868"/>
    </location>
</feature>
<feature type="compositionally biased region" description="Low complexity" evidence="8">
    <location>
        <begin position="291"/>
        <end position="302"/>
    </location>
</feature>
<dbReference type="InterPro" id="IPR036236">
    <property type="entry name" value="Znf_C2H2_sf"/>
</dbReference>
<organism evidence="10 11">
    <name type="scientific">Anopheles atroparvus</name>
    <name type="common">European mosquito</name>
    <dbReference type="NCBI Taxonomy" id="41427"/>
    <lineage>
        <taxon>Eukaryota</taxon>
        <taxon>Metazoa</taxon>
        <taxon>Ecdysozoa</taxon>
        <taxon>Arthropoda</taxon>
        <taxon>Hexapoda</taxon>
        <taxon>Insecta</taxon>
        <taxon>Pterygota</taxon>
        <taxon>Neoptera</taxon>
        <taxon>Endopterygota</taxon>
        <taxon>Diptera</taxon>
        <taxon>Nematocera</taxon>
        <taxon>Culicoidea</taxon>
        <taxon>Culicidae</taxon>
        <taxon>Anophelinae</taxon>
        <taxon>Anopheles</taxon>
    </lineage>
</organism>
<dbReference type="Proteomes" id="UP000075880">
    <property type="component" value="Unassembled WGS sequence"/>
</dbReference>
<dbReference type="PANTHER" id="PTHR24406">
    <property type="entry name" value="TRANSCRIPTIONAL REPRESSOR CTCFL-RELATED"/>
    <property type="match status" value="1"/>
</dbReference>
<feature type="compositionally biased region" description="Low complexity" evidence="8">
    <location>
        <begin position="720"/>
        <end position="734"/>
    </location>
</feature>
<feature type="compositionally biased region" description="Low complexity" evidence="8">
    <location>
        <begin position="310"/>
        <end position="335"/>
    </location>
</feature>
<evidence type="ECO:0000256" key="8">
    <source>
        <dbReference type="SAM" id="MobiDB-lite"/>
    </source>
</evidence>
<dbReference type="InterPro" id="IPR013087">
    <property type="entry name" value="Znf_C2H2_type"/>
</dbReference>
<feature type="compositionally biased region" description="Polar residues" evidence="8">
    <location>
        <begin position="126"/>
        <end position="148"/>
    </location>
</feature>
<dbReference type="SUPFAM" id="SSF57667">
    <property type="entry name" value="beta-beta-alpha zinc fingers"/>
    <property type="match status" value="2"/>
</dbReference>
<sequence>MTTLLPTSQSTGVEAYDDMFKEITRKLYGDESAHGLYPHNTQVAQLAPGAPTAPPDGGERSFTTLTQIGYETTTVGAGSAAASGESASQQQSGSSSAASTAFGLAALMQNGFPPPGAILNPVNFAPGTSKTPTNISTPSSDNRWQSQHAADESWSTGKHSSTSGGYGGKSYKKPKTEPQDGGSSSLNIPSTADRTSKGGSGYGSGTAQGTTSSSSSSGTPQAYKRYSCTTCPYTTDRRDLFTRHENIHKDEKPFQCYACLKPFNRADHVKKHFLRMHRELEYDIAKTRRYPPSSSSASNASNKNTYYGHASQSANGAGTSNSAAATNSTSTTATQPPMQLNIPSGNFGSSSAHSLTIPSNVHESVSALQHHIAMSGINGGHSAGQLLQLHNLHHQQQQQQQQQHNVHHPSISIKQEKGLASGGSSHNTSASSAGGSPDEKSFVKKIKGEKKFACTFCPWAGTDNWGLKRHLNTHTKPYVCLLCDYKAARSERLATHVLKVHNKKACGKCSFFAEDQAHLDAHLQEAHPHDPTKASKHTGTVSGGNGGSGNDNCDTGATHHPGGAAAANGNVLRNLGNAFTSNNLPTNIPTSGNGFGAGSSANGHYHTAGGHHAATGNVLTNSNAANLIDTINQHLASTGPNGSAASASSLQHHQQQHLQQHWMGKPHRKRNGAELLYSYLEADGSDSGDYARLLHMQAVGRNKASVTQDFHNAGGGDNGINGDHSSSNGSSTNGASANPLFAVATADRLKKETQEGAILANGSSQSALAKANDSVALSLASLLGGDQLSFLQLLATAAVAHQQLQLHSSQQPGPYGHGGLQKKQQQQQHQSQPKPSKAAAVHQAVVGAPNGDRYGSMVSSPPATGTHQQHPRPAATASSTSTKNSTNSTNGTSIIIPSATPASTSGTTITNSPTSTAPAAVYATESGGGGFKKRRLNGSSSSDKENLLHRKGHAAGANPILQGAASSVSSNIIVNGGSGSVNGANNIVPGHQHTSGSKIGHTHYHNHHHNNNNTSTSNKNINDIFDKVYKKPQNSFVSTKQQQQLTPPAAHSLPPSLLRIAPPSAVEEESNRPSCPVVIETEGQQFSLTEFLKNHTEVSISTVDAGGKGSEDKELADLADEAANDSSAPTEVSLGEKQMDTPAVVPLKKRKSEGERNPRKQQQPRRFDDSDGDTVPVKLALEEKPLVTVEPTVLSTPIAVMSQEDTRISKLDPCEAIETSGSSDESCVSRLADIRDKHMTQLVSRRRCCRICQNQGRLDHLDNYHYHSKISLILHTLWRHGCDAGSQELRCHQCGSQFRQRYKLALHKRLMKHTGSAAGRKQRQKKSNVGTLAGEGKRSNGKENLATNGAHTNGSVPVKSSSEQKKTAAISLKKQRKRKPRSRCFTPRRRK</sequence>
<feature type="region of interest" description="Disordered" evidence="8">
    <location>
        <begin position="288"/>
        <end position="355"/>
    </location>
</feature>
<evidence type="ECO:0000256" key="5">
    <source>
        <dbReference type="ARBA" id="ARBA00022833"/>
    </source>
</evidence>
<proteinExistence type="predicted"/>
<feature type="domain" description="C2H2-type" evidence="9">
    <location>
        <begin position="1289"/>
        <end position="1318"/>
    </location>
</feature>
<keyword evidence="3" id="KW-0677">Repeat</keyword>
<feature type="region of interest" description="Disordered" evidence="8">
    <location>
        <begin position="118"/>
        <end position="222"/>
    </location>
</feature>
<feature type="region of interest" description="Disordered" evidence="8">
    <location>
        <begin position="708"/>
        <end position="734"/>
    </location>
</feature>
<evidence type="ECO:0000256" key="6">
    <source>
        <dbReference type="ARBA" id="ARBA00023242"/>
    </source>
</evidence>
<evidence type="ECO:0000259" key="9">
    <source>
        <dbReference type="PROSITE" id="PS50157"/>
    </source>
</evidence>
<feature type="region of interest" description="Disordered" evidence="8">
    <location>
        <begin position="1311"/>
        <end position="1391"/>
    </location>
</feature>
<feature type="compositionally biased region" description="Polar residues" evidence="8">
    <location>
        <begin position="1345"/>
        <end position="1361"/>
    </location>
</feature>
<keyword evidence="6" id="KW-0539">Nucleus</keyword>
<feature type="domain" description="C2H2-type" evidence="9">
    <location>
        <begin position="226"/>
        <end position="253"/>
    </location>
</feature>
<keyword evidence="4 7" id="KW-0863">Zinc-finger</keyword>
<dbReference type="InterPro" id="IPR050888">
    <property type="entry name" value="ZnF_C2H2-type_TF"/>
</dbReference>
<dbReference type="EnsemblMetazoa" id="ENSAATROPT012613">
    <property type="protein sequence ID" value="ENSAATROPP011450"/>
    <property type="gene ID" value="ENSAATROPG010260"/>
</dbReference>
<feature type="compositionally biased region" description="Low complexity" evidence="8">
    <location>
        <begin position="821"/>
        <end position="837"/>
    </location>
</feature>
<feature type="domain" description="C2H2-type" evidence="9">
    <location>
        <begin position="254"/>
        <end position="277"/>
    </location>
</feature>
<feature type="compositionally biased region" description="Basic residues" evidence="8">
    <location>
        <begin position="1373"/>
        <end position="1391"/>
    </location>
</feature>
<feature type="compositionally biased region" description="Polar residues" evidence="8">
    <location>
        <begin position="181"/>
        <end position="193"/>
    </location>
</feature>